<keyword evidence="1" id="KW-0472">Membrane</keyword>
<keyword evidence="3" id="KW-1185">Reference proteome</keyword>
<feature type="transmembrane region" description="Helical" evidence="1">
    <location>
        <begin position="29"/>
        <end position="47"/>
    </location>
</feature>
<dbReference type="Proteomes" id="UP000186104">
    <property type="component" value="Chromosome"/>
</dbReference>
<protein>
    <recommendedName>
        <fullName evidence="4">DUF2530 domain-containing protein</fullName>
    </recommendedName>
</protein>
<dbReference type="InterPro" id="IPR019681">
    <property type="entry name" value="DUF2530"/>
</dbReference>
<evidence type="ECO:0000313" key="3">
    <source>
        <dbReference type="Proteomes" id="UP000186104"/>
    </source>
</evidence>
<name>A0A173LHA9_9ACTN</name>
<gene>
    <name evidence="2" type="ORF">BJL86_0851</name>
</gene>
<dbReference type="AlphaFoldDB" id="A0A173LHA9"/>
<keyword evidence="1" id="KW-0812">Transmembrane</keyword>
<proteinExistence type="predicted"/>
<accession>A0A173LHA9</accession>
<evidence type="ECO:0008006" key="4">
    <source>
        <dbReference type="Google" id="ProtNLM"/>
    </source>
</evidence>
<evidence type="ECO:0000313" key="2">
    <source>
        <dbReference type="EMBL" id="ANI91645.1"/>
    </source>
</evidence>
<reference evidence="2 3" key="1">
    <citation type="submission" date="2016-06" db="EMBL/GenBank/DDBJ databases">
        <title>Complete genome sequence of a saline-alkali tolerant type strain Dietzia timorensis ID05-A0528T.</title>
        <authorList>
            <person name="Wu X."/>
        </authorList>
    </citation>
    <scope>NUCLEOTIDE SEQUENCE [LARGE SCALE GENOMIC DNA]</scope>
    <source>
        <strain evidence="2 3">ID05-A0528</strain>
    </source>
</reference>
<dbReference type="OrthoDB" id="4774615at2"/>
<feature type="transmembrane region" description="Helical" evidence="1">
    <location>
        <begin position="53"/>
        <end position="73"/>
    </location>
</feature>
<evidence type="ECO:0000256" key="1">
    <source>
        <dbReference type="SAM" id="Phobius"/>
    </source>
</evidence>
<sequence>MSRSGDRQKAPDAPAVPPLPAAILDPQPILALGTVAWLCAAMALFVFGGSDRQIALCLAGIAVGILGTAVYALQRRAVVRGARDAQQGLDFDA</sequence>
<keyword evidence="1" id="KW-1133">Transmembrane helix</keyword>
<dbReference type="Pfam" id="PF10745">
    <property type="entry name" value="DUF2530"/>
    <property type="match status" value="1"/>
</dbReference>
<dbReference type="KEGG" id="dtm:BJL86_0851"/>
<organism evidence="2 3">
    <name type="scientific">Dietzia timorensis</name>
    <dbReference type="NCBI Taxonomy" id="499555"/>
    <lineage>
        <taxon>Bacteria</taxon>
        <taxon>Bacillati</taxon>
        <taxon>Actinomycetota</taxon>
        <taxon>Actinomycetes</taxon>
        <taxon>Mycobacteriales</taxon>
        <taxon>Dietziaceae</taxon>
        <taxon>Dietzia</taxon>
    </lineage>
</organism>
<dbReference type="STRING" id="499555.BJL86_0851"/>
<dbReference type="RefSeq" id="WP_067474738.1">
    <property type="nucleotide sequence ID" value="NZ_CP015961.1"/>
</dbReference>
<dbReference type="EMBL" id="CP015961">
    <property type="protein sequence ID" value="ANI91645.1"/>
    <property type="molecule type" value="Genomic_DNA"/>
</dbReference>